<dbReference type="InterPro" id="IPR006531">
    <property type="entry name" value="Gp5/Vgr_OB"/>
</dbReference>
<sequence>MTTTRNTPRARSTDKRYYGVVEALVVENDGDDEGRVKLTFPWFDQTTVTDWCRVGQLYAGNGYGSLFVPEKGDEVLVAFVHGDMRFPIVLGGLYNGEDKPPTARTGGRDQKIIRTAHGHEILLDDTSGRAAVRITSAAGHTVEMDDEGKAVRITAAQGGSVTVSAQGDITLKAAKVTIDSSAIDLGGGSTEPLVLGNALLTAFNTHTHPSAAGPTGPPVPLLTPAVLAKKARTA</sequence>
<dbReference type="Gene3D" id="2.40.50.230">
    <property type="entry name" value="Gp5 N-terminal domain"/>
    <property type="match status" value="1"/>
</dbReference>
<protein>
    <submittedName>
        <fullName evidence="2">Phage tail protein</fullName>
    </submittedName>
</protein>
<dbReference type="RefSeq" id="WP_190124293.1">
    <property type="nucleotide sequence ID" value="NZ_BMWG01000011.1"/>
</dbReference>
<comment type="caution">
    <text evidence="2">The sequence shown here is derived from an EMBL/GenBank/DDBJ whole genome shotgun (WGS) entry which is preliminary data.</text>
</comment>
<dbReference type="SUPFAM" id="SSF69255">
    <property type="entry name" value="gp5 N-terminal domain-like"/>
    <property type="match status" value="1"/>
</dbReference>
<dbReference type="Proteomes" id="UP000630936">
    <property type="component" value="Unassembled WGS sequence"/>
</dbReference>
<feature type="domain" description="Gp5/Type VI secretion system Vgr protein OB-fold" evidence="1">
    <location>
        <begin position="22"/>
        <end position="94"/>
    </location>
</feature>
<gene>
    <name evidence="2" type="ORF">GCM10010387_37890</name>
</gene>
<evidence type="ECO:0000313" key="3">
    <source>
        <dbReference type="Proteomes" id="UP000630936"/>
    </source>
</evidence>
<dbReference type="Pfam" id="PF04717">
    <property type="entry name" value="Phage_base_V"/>
    <property type="match status" value="1"/>
</dbReference>
<accession>A0A918QB59</accession>
<keyword evidence="3" id="KW-1185">Reference proteome</keyword>
<reference evidence="2" key="1">
    <citation type="journal article" date="2014" name="Int. J. Syst. Evol. Microbiol.">
        <title>Complete genome sequence of Corynebacterium casei LMG S-19264T (=DSM 44701T), isolated from a smear-ripened cheese.</title>
        <authorList>
            <consortium name="US DOE Joint Genome Institute (JGI-PGF)"/>
            <person name="Walter F."/>
            <person name="Albersmeier A."/>
            <person name="Kalinowski J."/>
            <person name="Ruckert C."/>
        </authorList>
    </citation>
    <scope>NUCLEOTIDE SEQUENCE</scope>
    <source>
        <strain evidence="2">JCM 4988</strain>
    </source>
</reference>
<organism evidence="2 3">
    <name type="scientific">Streptomyces inusitatus</name>
    <dbReference type="NCBI Taxonomy" id="68221"/>
    <lineage>
        <taxon>Bacteria</taxon>
        <taxon>Bacillati</taxon>
        <taxon>Actinomycetota</taxon>
        <taxon>Actinomycetes</taxon>
        <taxon>Kitasatosporales</taxon>
        <taxon>Streptomycetaceae</taxon>
        <taxon>Streptomyces</taxon>
    </lineage>
</organism>
<evidence type="ECO:0000313" key="2">
    <source>
        <dbReference type="EMBL" id="GGZ39947.1"/>
    </source>
</evidence>
<name>A0A918QB59_9ACTN</name>
<dbReference type="SUPFAM" id="SSF69349">
    <property type="entry name" value="Phage fibre proteins"/>
    <property type="match status" value="1"/>
</dbReference>
<dbReference type="AlphaFoldDB" id="A0A918QB59"/>
<reference evidence="2" key="2">
    <citation type="submission" date="2020-09" db="EMBL/GenBank/DDBJ databases">
        <authorList>
            <person name="Sun Q."/>
            <person name="Ohkuma M."/>
        </authorList>
    </citation>
    <scope>NUCLEOTIDE SEQUENCE</scope>
    <source>
        <strain evidence="2">JCM 4988</strain>
    </source>
</reference>
<proteinExistence type="predicted"/>
<dbReference type="EMBL" id="BMWG01000011">
    <property type="protein sequence ID" value="GGZ39947.1"/>
    <property type="molecule type" value="Genomic_DNA"/>
</dbReference>
<evidence type="ECO:0000259" key="1">
    <source>
        <dbReference type="Pfam" id="PF04717"/>
    </source>
</evidence>
<dbReference type="InterPro" id="IPR037026">
    <property type="entry name" value="Vgr_OB-fold_dom_sf"/>
</dbReference>